<keyword evidence="2" id="KW-1185">Reference proteome</keyword>
<gene>
    <name evidence="1" type="ORF">Bpfe_002845</name>
</gene>
<comment type="caution">
    <text evidence="1">The sequence shown here is derived from an EMBL/GenBank/DDBJ whole genome shotgun (WGS) entry which is preliminary data.</text>
</comment>
<evidence type="ECO:0000313" key="1">
    <source>
        <dbReference type="EMBL" id="KAK0068004.1"/>
    </source>
</evidence>
<organism evidence="1 2">
    <name type="scientific">Biomphalaria pfeifferi</name>
    <name type="common">Bloodfluke planorb</name>
    <name type="synonym">Freshwater snail</name>
    <dbReference type="NCBI Taxonomy" id="112525"/>
    <lineage>
        <taxon>Eukaryota</taxon>
        <taxon>Metazoa</taxon>
        <taxon>Spiralia</taxon>
        <taxon>Lophotrochozoa</taxon>
        <taxon>Mollusca</taxon>
        <taxon>Gastropoda</taxon>
        <taxon>Heterobranchia</taxon>
        <taxon>Euthyneura</taxon>
        <taxon>Panpulmonata</taxon>
        <taxon>Hygrophila</taxon>
        <taxon>Lymnaeoidea</taxon>
        <taxon>Planorbidae</taxon>
        <taxon>Biomphalaria</taxon>
    </lineage>
</organism>
<reference evidence="1" key="2">
    <citation type="submission" date="2023-04" db="EMBL/GenBank/DDBJ databases">
        <authorList>
            <person name="Bu L."/>
            <person name="Lu L."/>
            <person name="Laidemitt M.R."/>
            <person name="Zhang S.M."/>
            <person name="Mutuku M."/>
            <person name="Mkoji G."/>
            <person name="Steinauer M."/>
            <person name="Loker E.S."/>
        </authorList>
    </citation>
    <scope>NUCLEOTIDE SEQUENCE</scope>
    <source>
        <strain evidence="1">KasaAsao</strain>
        <tissue evidence="1">Whole Snail</tissue>
    </source>
</reference>
<proteinExistence type="predicted"/>
<dbReference type="AlphaFoldDB" id="A0AAD8C968"/>
<evidence type="ECO:0000313" key="2">
    <source>
        <dbReference type="Proteomes" id="UP001233172"/>
    </source>
</evidence>
<dbReference type="Proteomes" id="UP001233172">
    <property type="component" value="Unassembled WGS sequence"/>
</dbReference>
<dbReference type="EMBL" id="JASAOG010000006">
    <property type="protein sequence ID" value="KAK0068004.1"/>
    <property type="molecule type" value="Genomic_DNA"/>
</dbReference>
<accession>A0AAD8C968</accession>
<protein>
    <submittedName>
        <fullName evidence="1">Lactosylceramide -n-acetyl-beta-d-glucosaminyltransferase</fullName>
    </submittedName>
</protein>
<sequence length="186" mass="21575">MSLWIIVTTIKAHFLTKHYNFTLDDWDTTSRRGESVVNQSCANITELANQNNSSMLLKRIVSDLRTNSPILKVNLSVESYDDMDQTNNETTNCACPALRAEMQSKDDIIEFLSQPIINEPNFPYIYNASNVCNDSDNIDLLLVVPSAPENFQRRYRMRISNMYKYVTEPSQRMKILFFLGKYPKWP</sequence>
<reference evidence="1" key="1">
    <citation type="journal article" date="2023" name="PLoS Negl. Trop. Dis.">
        <title>A genome sequence for Biomphalaria pfeifferi, the major vector snail for the human-infecting parasite Schistosoma mansoni.</title>
        <authorList>
            <person name="Bu L."/>
            <person name="Lu L."/>
            <person name="Laidemitt M.R."/>
            <person name="Zhang S.M."/>
            <person name="Mutuku M."/>
            <person name="Mkoji G."/>
            <person name="Steinauer M."/>
            <person name="Loker E.S."/>
        </authorList>
    </citation>
    <scope>NUCLEOTIDE SEQUENCE</scope>
    <source>
        <strain evidence="1">KasaAsao</strain>
    </source>
</reference>
<name>A0AAD8C968_BIOPF</name>